<dbReference type="HOGENOM" id="CLU_1581773_0_0_9"/>
<accession>U1XAB1</accession>
<sequence length="168" mass="18792">PMPNVQLPIQEKPLPNTELPAQELPNTTMPPTQPIMPYVMPPAPMPGINPHETVEKGVEYKKKKEKKCESTSSYWHGESPMMPYPTPYLHSYPAMPHDMQGGYPFTTANIMNPYTYSPGMLPGPYHMAPPYGLPYAPYCHPHMPAIQPIYKHGFGCHESSLASDSSHC</sequence>
<evidence type="ECO:0000313" key="2">
    <source>
        <dbReference type="EMBL" id="ERI11493.1"/>
    </source>
</evidence>
<feature type="non-terminal residue" evidence="2">
    <location>
        <position position="1"/>
    </location>
</feature>
<dbReference type="STRING" id="649747.HMPREF0083_00376"/>
<evidence type="ECO:0000256" key="1">
    <source>
        <dbReference type="SAM" id="MobiDB-lite"/>
    </source>
</evidence>
<evidence type="ECO:0000313" key="3">
    <source>
        <dbReference type="Proteomes" id="UP000016511"/>
    </source>
</evidence>
<feature type="region of interest" description="Disordered" evidence="1">
    <location>
        <begin position="1"/>
        <end position="36"/>
    </location>
</feature>
<comment type="caution">
    <text evidence="2">The sequence shown here is derived from an EMBL/GenBank/DDBJ whole genome shotgun (WGS) entry which is preliminary data.</text>
</comment>
<name>U1XAB1_ANEAE</name>
<proteinExistence type="predicted"/>
<dbReference type="PATRIC" id="fig|649747.3.peg.342"/>
<gene>
    <name evidence="2" type="ORF">HMPREF0083_00376</name>
</gene>
<protein>
    <submittedName>
        <fullName evidence="2">Uncharacterized protein</fullName>
    </submittedName>
</protein>
<keyword evidence="3" id="KW-1185">Reference proteome</keyword>
<reference evidence="2 3" key="1">
    <citation type="submission" date="2013-08" db="EMBL/GenBank/DDBJ databases">
        <authorList>
            <person name="Weinstock G."/>
            <person name="Sodergren E."/>
            <person name="Wylie T."/>
            <person name="Fulton L."/>
            <person name="Fulton R."/>
            <person name="Fronick C."/>
            <person name="O'Laughlin M."/>
            <person name="Godfrey J."/>
            <person name="Miner T."/>
            <person name="Herter B."/>
            <person name="Appelbaum E."/>
            <person name="Cordes M."/>
            <person name="Lek S."/>
            <person name="Wollam A."/>
            <person name="Pepin K.H."/>
            <person name="Palsikar V.B."/>
            <person name="Mitreva M."/>
            <person name="Wilson R.K."/>
        </authorList>
    </citation>
    <scope>NUCLEOTIDE SEQUENCE [LARGE SCALE GENOMIC DNA]</scope>
    <source>
        <strain evidence="2 3">ATCC 12856</strain>
    </source>
</reference>
<dbReference type="AlphaFoldDB" id="U1XAB1"/>
<dbReference type="Proteomes" id="UP000016511">
    <property type="component" value="Unassembled WGS sequence"/>
</dbReference>
<organism evidence="2 3">
    <name type="scientific">Aneurinibacillus aneurinilyticus ATCC 12856</name>
    <dbReference type="NCBI Taxonomy" id="649747"/>
    <lineage>
        <taxon>Bacteria</taxon>
        <taxon>Bacillati</taxon>
        <taxon>Bacillota</taxon>
        <taxon>Bacilli</taxon>
        <taxon>Bacillales</taxon>
        <taxon>Paenibacillaceae</taxon>
        <taxon>Aneurinibacillus group</taxon>
        <taxon>Aneurinibacillus</taxon>
    </lineage>
</organism>
<dbReference type="EMBL" id="AWSJ01000037">
    <property type="protein sequence ID" value="ERI11493.1"/>
    <property type="molecule type" value="Genomic_DNA"/>
</dbReference>